<feature type="domain" description="GH29D-like beta-sandwich" evidence="4">
    <location>
        <begin position="570"/>
        <end position="636"/>
    </location>
</feature>
<organism evidence="6 7">
    <name type="scientific">Pyxidicoccus fallax</name>
    <dbReference type="NCBI Taxonomy" id="394095"/>
    <lineage>
        <taxon>Bacteria</taxon>
        <taxon>Pseudomonadati</taxon>
        <taxon>Myxococcota</taxon>
        <taxon>Myxococcia</taxon>
        <taxon>Myxococcales</taxon>
        <taxon>Cystobacterineae</taxon>
        <taxon>Myxococcaceae</taxon>
        <taxon>Pyxidicoccus</taxon>
    </lineage>
</organism>
<dbReference type="EMBL" id="JABBJJ010000030">
    <property type="protein sequence ID" value="NMO15010.1"/>
    <property type="molecule type" value="Genomic_DNA"/>
</dbReference>
<evidence type="ECO:0000256" key="2">
    <source>
        <dbReference type="SAM" id="MobiDB-lite"/>
    </source>
</evidence>
<accession>A0A848L7P4</accession>
<sequence length="1177" mass="124173">MSPRTSWLLRCALALLTAQWVSACGKSDPDPHPNPQPGKDTTAPVTRATPAGGNFTRAVPVALACDDAGGSGCEATYYTLDGSTPTTSSTRYREPFTLTAATTVRFFSVDAAGNSEAAKSEAYAFANATDTQPPTTTASLPGGAYNSPRSVTLTCADGGGSGCAATHYTLDGSVPTQASPRYSAPLTIAATTTLRFFSVDVAGNLEGARQERYVLDTVAPTVSASPAGGNHGRAVEVTLTCDDGNGSGCASIHFTLDGSIPSAASSTYSAPLRLVANTRLRFLAVDRAGNASEEQSQVYTLDRTGPGSTATPKGGLFRMPFTVALACDDSSGCPATYFTLDGAVPTRASERYAGPISIRGNTTLRFFSVDSADNDGPAVTETYVVDMEAPTVSADPRGGAYASPREVRLTCADVGSGCAAIHYTTNGAMPGTGSTRYTGALTVSTNTTLRFISVDVAGNTSVVGEERYTFSSDVTPPVTVASLPSNTPYNVPVEVRLLCADTGGTGCNGTFFTLDGSDPSTSSTRYTGPIPLTASTRLRFRSVDFAGNLEAIKSEDYVIDTAPPVTRAVPQGGIFTEPVTVRLECTDSDSGCMETRFTTDGSTPGMTSPLYEGPFELTRDTTVRFFSVDMAGNAEAEKVERYDLQLYANTASEQIAWVREQPDSQMDMPIDGATVTYAKAFGSNLNDPAGFFIQAERQGPALFVEENPSVLNLRAGDLVNLIVSERRTVNGQVRVRIARTNVTRGAGIPLAELEQNVSAVDVHALVKTYESEYISISGRVGGDFFPAGAGFVQAPLVTAGVPEGSPSANNLRLRVVDMVRDELDLTQGCTVTVFSPLWRFTQSGQNTTQPSVWEENQVSALMCPGPRVASALALERNLVRIRFDRRISPGSVQTNGRQFSIPGLVVTSASVNGNDVLLVTGNQTERQEYTVTVANTVRDTRGSALEPAGASATFKGYVRPARLRLSEIAPAVSSGRDLVELSVVEGGSVLGATLVDGNNPNAPLATLPDVTVQTGDTIVVHLNPDRFSSGVDAPQSETQSRTEYPQAMYSSNYDTAWDFQGEASGISEGNRTLRIRDTFGVTQDAIAAIVIQSGTPFAGYPAQLQALQAEGQWWPPNCGGVPCTYTSFPSALDVSINWTLAFSTPGKTTTLSRVLVDDSDQATDWDVRASTLGWPNP</sequence>
<gene>
    <name evidence="6" type="ORF">HG543_09095</name>
</gene>
<evidence type="ECO:0000256" key="1">
    <source>
        <dbReference type="ARBA" id="ARBA00022729"/>
    </source>
</evidence>
<dbReference type="InterPro" id="IPR058683">
    <property type="entry name" value="TP_1001-like_C"/>
</dbReference>
<evidence type="ECO:0000259" key="5">
    <source>
        <dbReference type="Pfam" id="PF26342"/>
    </source>
</evidence>
<dbReference type="InterPro" id="IPR059177">
    <property type="entry name" value="GH29D-like_dom"/>
</dbReference>
<keyword evidence="7" id="KW-1185">Reference proteome</keyword>
<protein>
    <recommendedName>
        <fullName evidence="8">Lipoprotein</fullName>
    </recommendedName>
</protein>
<feature type="domain" description="TP-1001-like C-terminal" evidence="5">
    <location>
        <begin position="961"/>
        <end position="1089"/>
    </location>
</feature>
<feature type="domain" description="GH29D-like beta-sandwich" evidence="4">
    <location>
        <begin position="226"/>
        <end position="293"/>
    </location>
</feature>
<evidence type="ECO:0008006" key="8">
    <source>
        <dbReference type="Google" id="ProtNLM"/>
    </source>
</evidence>
<feature type="signal peptide" evidence="3">
    <location>
        <begin position="1"/>
        <end position="23"/>
    </location>
</feature>
<dbReference type="AlphaFoldDB" id="A0A848L7P4"/>
<feature type="domain" description="GH29D-like beta-sandwich" evidence="4">
    <location>
        <begin position="50"/>
        <end position="119"/>
    </location>
</feature>
<reference evidence="6 7" key="1">
    <citation type="submission" date="2020-04" db="EMBL/GenBank/DDBJ databases">
        <title>Draft genome of Pyxidicoccus fallax type strain.</title>
        <authorList>
            <person name="Whitworth D.E."/>
        </authorList>
    </citation>
    <scope>NUCLEOTIDE SEQUENCE [LARGE SCALE GENOMIC DNA]</scope>
    <source>
        <strain evidence="6 7">DSM 14698</strain>
    </source>
</reference>
<dbReference type="InterPro" id="IPR014755">
    <property type="entry name" value="Cu-Rt/internalin_Ig-like"/>
</dbReference>
<feature type="domain" description="GH29D-like beta-sandwich" evidence="4">
    <location>
        <begin position="141"/>
        <end position="205"/>
    </location>
</feature>
<evidence type="ECO:0000313" key="6">
    <source>
        <dbReference type="EMBL" id="NMO15010.1"/>
    </source>
</evidence>
<evidence type="ECO:0000313" key="7">
    <source>
        <dbReference type="Proteomes" id="UP000518300"/>
    </source>
</evidence>
<comment type="caution">
    <text evidence="6">The sequence shown here is derived from an EMBL/GenBank/DDBJ whole genome shotgun (WGS) entry which is preliminary data.</text>
</comment>
<dbReference type="PROSITE" id="PS51257">
    <property type="entry name" value="PROKAR_LIPOPROTEIN"/>
    <property type="match status" value="1"/>
</dbReference>
<feature type="domain" description="GH29D-like beta-sandwich" evidence="4">
    <location>
        <begin position="312"/>
        <end position="379"/>
    </location>
</feature>
<feature type="chain" id="PRO_5032441249" description="Lipoprotein" evidence="3">
    <location>
        <begin position="24"/>
        <end position="1177"/>
    </location>
</feature>
<keyword evidence="1 3" id="KW-0732">Signal</keyword>
<proteinExistence type="predicted"/>
<dbReference type="Proteomes" id="UP000518300">
    <property type="component" value="Unassembled WGS sequence"/>
</dbReference>
<evidence type="ECO:0000259" key="4">
    <source>
        <dbReference type="Pfam" id="PF13290"/>
    </source>
</evidence>
<name>A0A848L7P4_9BACT</name>
<feature type="domain" description="GH29D-like beta-sandwich" evidence="4">
    <location>
        <begin position="396"/>
        <end position="463"/>
    </location>
</feature>
<dbReference type="RefSeq" id="WP_169344307.1">
    <property type="nucleotide sequence ID" value="NZ_JABBJJ010000030.1"/>
</dbReference>
<dbReference type="Pfam" id="PF13290">
    <property type="entry name" value="CHB_HEX_C_1"/>
    <property type="match status" value="7"/>
</dbReference>
<dbReference type="Pfam" id="PF26342">
    <property type="entry name" value="TP_1001_2nd"/>
    <property type="match status" value="1"/>
</dbReference>
<evidence type="ECO:0000256" key="3">
    <source>
        <dbReference type="SAM" id="SignalP"/>
    </source>
</evidence>
<feature type="domain" description="GH29D-like beta-sandwich" evidence="4">
    <location>
        <begin position="489"/>
        <end position="553"/>
    </location>
</feature>
<dbReference type="Gene3D" id="2.60.40.1220">
    <property type="match status" value="1"/>
</dbReference>
<feature type="region of interest" description="Disordered" evidence="2">
    <location>
        <begin position="26"/>
        <end position="52"/>
    </location>
</feature>